<accession>A0A2T3A5F1</accession>
<gene>
    <name evidence="2" type="ORF">BD289DRAFT_370314</name>
</gene>
<feature type="transmembrane region" description="Helical" evidence="1">
    <location>
        <begin position="66"/>
        <end position="90"/>
    </location>
</feature>
<reference evidence="2 3" key="1">
    <citation type="journal article" date="2018" name="Mycol. Prog.">
        <title>Coniella lustricola, a new species from submerged detritus.</title>
        <authorList>
            <person name="Raudabaugh D.B."/>
            <person name="Iturriaga T."/>
            <person name="Carver A."/>
            <person name="Mondo S."/>
            <person name="Pangilinan J."/>
            <person name="Lipzen A."/>
            <person name="He G."/>
            <person name="Amirebrahimi M."/>
            <person name="Grigoriev I.V."/>
            <person name="Miller A.N."/>
        </authorList>
    </citation>
    <scope>NUCLEOTIDE SEQUENCE [LARGE SCALE GENOMIC DNA]</scope>
    <source>
        <strain evidence="2 3">B22-T-1</strain>
    </source>
</reference>
<feature type="non-terminal residue" evidence="2">
    <location>
        <position position="1"/>
    </location>
</feature>
<feature type="transmembrane region" description="Helical" evidence="1">
    <location>
        <begin position="211"/>
        <end position="232"/>
    </location>
</feature>
<feature type="transmembrane region" description="Helical" evidence="1">
    <location>
        <begin position="129"/>
        <end position="158"/>
    </location>
</feature>
<dbReference type="EMBL" id="KZ678464">
    <property type="protein sequence ID" value="PSR83218.1"/>
    <property type="molecule type" value="Genomic_DNA"/>
</dbReference>
<evidence type="ECO:0000256" key="1">
    <source>
        <dbReference type="SAM" id="Phobius"/>
    </source>
</evidence>
<proteinExistence type="predicted"/>
<dbReference type="Proteomes" id="UP000241462">
    <property type="component" value="Unassembled WGS sequence"/>
</dbReference>
<dbReference type="OrthoDB" id="5287295at2759"/>
<protein>
    <submittedName>
        <fullName evidence="2">Uncharacterized protein</fullName>
    </submittedName>
</protein>
<dbReference type="AlphaFoldDB" id="A0A2T3A5F1"/>
<evidence type="ECO:0000313" key="3">
    <source>
        <dbReference type="Proteomes" id="UP000241462"/>
    </source>
</evidence>
<keyword evidence="3" id="KW-1185">Reference proteome</keyword>
<organism evidence="2 3">
    <name type="scientific">Coniella lustricola</name>
    <dbReference type="NCBI Taxonomy" id="2025994"/>
    <lineage>
        <taxon>Eukaryota</taxon>
        <taxon>Fungi</taxon>
        <taxon>Dikarya</taxon>
        <taxon>Ascomycota</taxon>
        <taxon>Pezizomycotina</taxon>
        <taxon>Sordariomycetes</taxon>
        <taxon>Sordariomycetidae</taxon>
        <taxon>Diaporthales</taxon>
        <taxon>Schizoparmaceae</taxon>
        <taxon>Coniella</taxon>
    </lineage>
</organism>
<dbReference type="STRING" id="2025994.A0A2T3A5F1"/>
<sequence length="234" mass="26642">DVAFISYFALLATTSSLVQQLYDYTLWRDIMTWQFFYGKAHEQDAEVQYQDELFGLKLALVYLREFAIMVESSLVFFFSASLAATMYGWCSTNVRVLRTLAIIGRVVPIVLAVVSIALLQLDFTHRSFVVYLVVANAQFVISLAGSCVFLLVILAKYLQSWGAVKSWRNSPYEDKAQSTGQTKFSSITRSHGKCGYSPTTNPWSATFDRWLVLRLSVAFAALWYVTVLWLFYCL</sequence>
<keyword evidence="1" id="KW-0812">Transmembrane</keyword>
<feature type="transmembrane region" description="Helical" evidence="1">
    <location>
        <begin position="102"/>
        <end position="123"/>
    </location>
</feature>
<keyword evidence="1" id="KW-1133">Transmembrane helix</keyword>
<name>A0A2T3A5F1_9PEZI</name>
<dbReference type="InParanoid" id="A0A2T3A5F1"/>
<keyword evidence="1" id="KW-0472">Membrane</keyword>
<evidence type="ECO:0000313" key="2">
    <source>
        <dbReference type="EMBL" id="PSR83218.1"/>
    </source>
</evidence>